<dbReference type="RefSeq" id="WP_346055201.1">
    <property type="nucleotide sequence ID" value="NZ_BAABIB010000095.1"/>
</dbReference>
<evidence type="ECO:0000313" key="7">
    <source>
        <dbReference type="Proteomes" id="UP001500192"/>
    </source>
</evidence>
<keyword evidence="3" id="KW-0804">Transcription</keyword>
<dbReference type="PROSITE" id="PS51077">
    <property type="entry name" value="HTH_ICLR"/>
    <property type="match status" value="1"/>
</dbReference>
<dbReference type="PANTHER" id="PTHR30136">
    <property type="entry name" value="HELIX-TURN-HELIX TRANSCRIPTIONAL REGULATOR, ICLR FAMILY"/>
    <property type="match status" value="1"/>
</dbReference>
<dbReference type="InterPro" id="IPR036390">
    <property type="entry name" value="WH_DNA-bd_sf"/>
</dbReference>
<proteinExistence type="predicted"/>
<organism evidence="6 7">
    <name type="scientific">Amycolatopsis dongchuanensis</name>
    <dbReference type="NCBI Taxonomy" id="1070866"/>
    <lineage>
        <taxon>Bacteria</taxon>
        <taxon>Bacillati</taxon>
        <taxon>Actinomycetota</taxon>
        <taxon>Actinomycetes</taxon>
        <taxon>Pseudonocardiales</taxon>
        <taxon>Pseudonocardiaceae</taxon>
        <taxon>Amycolatopsis</taxon>
    </lineage>
</organism>
<dbReference type="SUPFAM" id="SSF55781">
    <property type="entry name" value="GAF domain-like"/>
    <property type="match status" value="1"/>
</dbReference>
<dbReference type="InterPro" id="IPR005471">
    <property type="entry name" value="Tscrpt_reg_IclR_N"/>
</dbReference>
<dbReference type="Pfam" id="PF09339">
    <property type="entry name" value="HTH_IclR"/>
    <property type="match status" value="1"/>
</dbReference>
<evidence type="ECO:0000259" key="5">
    <source>
        <dbReference type="PROSITE" id="PS51078"/>
    </source>
</evidence>
<gene>
    <name evidence="6" type="ORF">GCM10023214_52460</name>
</gene>
<dbReference type="PROSITE" id="PS51078">
    <property type="entry name" value="ICLR_ED"/>
    <property type="match status" value="1"/>
</dbReference>
<evidence type="ECO:0000313" key="6">
    <source>
        <dbReference type="EMBL" id="GAA5171782.1"/>
    </source>
</evidence>
<feature type="domain" description="IclR-ED" evidence="5">
    <location>
        <begin position="63"/>
        <end position="247"/>
    </location>
</feature>
<evidence type="ECO:0000256" key="3">
    <source>
        <dbReference type="ARBA" id="ARBA00023163"/>
    </source>
</evidence>
<evidence type="ECO:0000259" key="4">
    <source>
        <dbReference type="PROSITE" id="PS51077"/>
    </source>
</evidence>
<dbReference type="InterPro" id="IPR014757">
    <property type="entry name" value="Tscrpt_reg_IclR_C"/>
</dbReference>
<dbReference type="SUPFAM" id="SSF46785">
    <property type="entry name" value="Winged helix' DNA-binding domain"/>
    <property type="match status" value="1"/>
</dbReference>
<keyword evidence="1" id="KW-0805">Transcription regulation</keyword>
<dbReference type="InterPro" id="IPR036388">
    <property type="entry name" value="WH-like_DNA-bd_sf"/>
</dbReference>
<name>A0ABP9R4Z8_9PSEU</name>
<comment type="caution">
    <text evidence="6">The sequence shown here is derived from an EMBL/GenBank/DDBJ whole genome shotgun (WGS) entry which is preliminary data.</text>
</comment>
<dbReference type="InterPro" id="IPR050707">
    <property type="entry name" value="HTH_MetabolicPath_Reg"/>
</dbReference>
<keyword evidence="7" id="KW-1185">Reference proteome</keyword>
<dbReference type="Proteomes" id="UP001500192">
    <property type="component" value="Unassembled WGS sequence"/>
</dbReference>
<feature type="domain" description="HTH iclR-type" evidence="4">
    <location>
        <begin position="1"/>
        <end position="62"/>
    </location>
</feature>
<dbReference type="PANTHER" id="PTHR30136:SF24">
    <property type="entry name" value="HTH-TYPE TRANSCRIPTIONAL REPRESSOR ALLR"/>
    <property type="match status" value="1"/>
</dbReference>
<evidence type="ECO:0000256" key="2">
    <source>
        <dbReference type="ARBA" id="ARBA00023125"/>
    </source>
</evidence>
<dbReference type="InterPro" id="IPR029016">
    <property type="entry name" value="GAF-like_dom_sf"/>
</dbReference>
<dbReference type="Gene3D" id="3.30.450.40">
    <property type="match status" value="1"/>
</dbReference>
<dbReference type="Gene3D" id="1.10.10.10">
    <property type="entry name" value="Winged helix-like DNA-binding domain superfamily/Winged helix DNA-binding domain"/>
    <property type="match status" value="1"/>
</dbReference>
<keyword evidence="2" id="KW-0238">DNA-binding</keyword>
<accession>A0ABP9R4Z8</accession>
<dbReference type="EMBL" id="BAABIB010000095">
    <property type="protein sequence ID" value="GAA5171782.1"/>
    <property type="molecule type" value="Genomic_DNA"/>
</dbReference>
<reference evidence="7" key="1">
    <citation type="journal article" date="2019" name="Int. J. Syst. Evol. Microbiol.">
        <title>The Global Catalogue of Microorganisms (GCM) 10K type strain sequencing project: providing services to taxonomists for standard genome sequencing and annotation.</title>
        <authorList>
            <consortium name="The Broad Institute Genomics Platform"/>
            <consortium name="The Broad Institute Genome Sequencing Center for Infectious Disease"/>
            <person name="Wu L."/>
            <person name="Ma J."/>
        </authorList>
    </citation>
    <scope>NUCLEOTIDE SEQUENCE [LARGE SCALE GENOMIC DNA]</scope>
    <source>
        <strain evidence="7">JCM 18054</strain>
    </source>
</reference>
<sequence length="255" mass="26775">MNSARMALHAVRLLAARGSLTVTELARELAVAPSTAHRVLTNCVAAGFARQDHAGGPYRPGKAMHELTLSVTSPVTLREAGAAALADLRDRTGLTASLLVLEGRRARFVQSLEGTGPRRAAARLGRVLPAHCASGGKAMLAFHPPGDLARRYPGRRLERLTDRSLTCWDDLLRELAQVRARGWAVSLGECDRAVTGLGAPILLGSGEPVAALALAASAAHVGTRAEIAPYVEPLLHAANTVQTQLRGGIPVHPSA</sequence>
<dbReference type="Pfam" id="PF01614">
    <property type="entry name" value="IclR_C"/>
    <property type="match status" value="1"/>
</dbReference>
<dbReference type="SMART" id="SM00346">
    <property type="entry name" value="HTH_ICLR"/>
    <property type="match status" value="1"/>
</dbReference>
<protein>
    <submittedName>
        <fullName evidence="6">IclR family transcriptional regulator</fullName>
    </submittedName>
</protein>
<evidence type="ECO:0000256" key="1">
    <source>
        <dbReference type="ARBA" id="ARBA00023015"/>
    </source>
</evidence>